<dbReference type="EMBL" id="QLMH01000024">
    <property type="protein sequence ID" value="RAK15197.1"/>
    <property type="molecule type" value="Genomic_DNA"/>
</dbReference>
<evidence type="ECO:0000259" key="2">
    <source>
        <dbReference type="Pfam" id="PF13786"/>
    </source>
</evidence>
<evidence type="ECO:0000259" key="3">
    <source>
        <dbReference type="Pfam" id="PF18705"/>
    </source>
</evidence>
<dbReference type="InterPro" id="IPR040680">
    <property type="entry name" value="DUF5643"/>
</dbReference>
<dbReference type="OrthoDB" id="2729200at2"/>
<name>A0A327Y432_9BACL</name>
<dbReference type="RefSeq" id="WP_111646469.1">
    <property type="nucleotide sequence ID" value="NZ_QLMH01000024.1"/>
</dbReference>
<feature type="domain" description="DUF5643" evidence="3">
    <location>
        <begin position="221"/>
        <end position="306"/>
    </location>
</feature>
<evidence type="ECO:0000313" key="5">
    <source>
        <dbReference type="Proteomes" id="UP000248555"/>
    </source>
</evidence>
<accession>A0A327Y432</accession>
<keyword evidence="1" id="KW-0472">Membrane</keyword>
<feature type="transmembrane region" description="Helical" evidence="1">
    <location>
        <begin position="47"/>
        <end position="66"/>
    </location>
</feature>
<dbReference type="AlphaFoldDB" id="A0A327Y432"/>
<evidence type="ECO:0000313" key="4">
    <source>
        <dbReference type="EMBL" id="RAK15197.1"/>
    </source>
</evidence>
<reference evidence="4 5" key="1">
    <citation type="submission" date="2018-06" db="EMBL/GenBank/DDBJ databases">
        <title>Genomic Encyclopedia of Type Strains, Phase III (KMG-III): the genomes of soil and plant-associated and newly described type strains.</title>
        <authorList>
            <person name="Whitman W."/>
        </authorList>
    </citation>
    <scope>NUCLEOTIDE SEQUENCE [LARGE SCALE GENOMIC DNA]</scope>
    <source>
        <strain evidence="4 5">CGMCC 1.8979</strain>
    </source>
</reference>
<gene>
    <name evidence="4" type="ORF">B0I26_12418</name>
</gene>
<dbReference type="Proteomes" id="UP000248555">
    <property type="component" value="Unassembled WGS sequence"/>
</dbReference>
<comment type="caution">
    <text evidence="4">The sequence shown here is derived from an EMBL/GenBank/DDBJ whole genome shotgun (WGS) entry which is preliminary data.</text>
</comment>
<sequence>MSIFKDLNDVKLDLSEFEEVSLSKHEQKRILKKVKKEISSRKPKKKWLGVGMASVAVCVLGLSLTINNETIASMPFVGGVIEKYINSNENLDYSAYKTAIGETAENELGKLTLNEVMMDDRQLFLSATFEPAEHVDFDYQTYITPKVKINGKVYTVTTGGQSVELNHKMFMIYNDIDLEHPIKTENVQMEISYDTWNFDTKIEQPWTFHVKVSQTKLVEEKKVFEINKTITLNNGENVTIQKIVTTPISTTVYYDLSQSKSEDIYFKIQSEDGKLESYSSAFTSNHVGDVSFIRFYGLKFEQTKYFLVAYDSKGHQLSKVSIPVN</sequence>
<keyword evidence="1" id="KW-0812">Transmembrane</keyword>
<dbReference type="Pfam" id="PF13786">
    <property type="entry name" value="DUF4179"/>
    <property type="match status" value="1"/>
</dbReference>
<evidence type="ECO:0000256" key="1">
    <source>
        <dbReference type="SAM" id="Phobius"/>
    </source>
</evidence>
<organism evidence="4 5">
    <name type="scientific">Paranoxybacillus vitaminiphilus</name>
    <dbReference type="NCBI Taxonomy" id="581036"/>
    <lineage>
        <taxon>Bacteria</taxon>
        <taxon>Bacillati</taxon>
        <taxon>Bacillota</taxon>
        <taxon>Bacilli</taxon>
        <taxon>Bacillales</taxon>
        <taxon>Anoxybacillaceae</taxon>
        <taxon>Paranoxybacillus</taxon>
    </lineage>
</organism>
<dbReference type="Gene3D" id="2.60.40.1630">
    <property type="entry name" value="bacillus anthracis domain"/>
    <property type="match status" value="1"/>
</dbReference>
<keyword evidence="5" id="KW-1185">Reference proteome</keyword>
<dbReference type="Pfam" id="PF18705">
    <property type="entry name" value="DUF5643"/>
    <property type="match status" value="1"/>
</dbReference>
<dbReference type="InterPro" id="IPR025436">
    <property type="entry name" value="DUF4179"/>
</dbReference>
<keyword evidence="1" id="KW-1133">Transmembrane helix</keyword>
<feature type="domain" description="DUF4179" evidence="2">
    <location>
        <begin position="43"/>
        <end position="130"/>
    </location>
</feature>
<protein>
    <submittedName>
        <fullName evidence="4">Uncharacterized protein DUF4179</fullName>
    </submittedName>
</protein>
<proteinExistence type="predicted"/>